<evidence type="ECO:0000313" key="7">
    <source>
        <dbReference type="Proteomes" id="UP000013909"/>
    </source>
</evidence>
<proteinExistence type="inferred from homology"/>
<evidence type="ECO:0000256" key="1">
    <source>
        <dbReference type="ARBA" id="ARBA00010928"/>
    </source>
</evidence>
<keyword evidence="2" id="KW-0560">Oxidoreductase</keyword>
<dbReference type="Pfam" id="PF22725">
    <property type="entry name" value="GFO_IDH_MocA_C3"/>
    <property type="match status" value="1"/>
</dbReference>
<gene>
    <name evidence="6" type="ORF">ADIS_3312</name>
</gene>
<dbReference type="EMBL" id="AQHR01000088">
    <property type="protein sequence ID" value="EON76184.1"/>
    <property type="molecule type" value="Genomic_DNA"/>
</dbReference>
<evidence type="ECO:0000259" key="5">
    <source>
        <dbReference type="Pfam" id="PF22725"/>
    </source>
</evidence>
<keyword evidence="7" id="KW-1185">Reference proteome</keyword>
<dbReference type="GO" id="GO:0016491">
    <property type="term" value="F:oxidoreductase activity"/>
    <property type="evidence" value="ECO:0007669"/>
    <property type="project" value="UniProtKB-KW"/>
</dbReference>
<dbReference type="RefSeq" id="WP_010855445.1">
    <property type="nucleotide sequence ID" value="NZ_AQHR01000088.1"/>
</dbReference>
<evidence type="ECO:0000259" key="4">
    <source>
        <dbReference type="Pfam" id="PF01408"/>
    </source>
</evidence>
<name>R7ZQA1_9BACT</name>
<accession>R7ZQA1</accession>
<comment type="caution">
    <text evidence="6">The sequence shown here is derived from an EMBL/GenBank/DDBJ whole genome shotgun (WGS) entry which is preliminary data.</text>
</comment>
<protein>
    <submittedName>
        <fullName evidence="6">Oxidoreductase</fullName>
    </submittedName>
</protein>
<dbReference type="Gene3D" id="3.30.360.10">
    <property type="entry name" value="Dihydrodipicolinate Reductase, domain 2"/>
    <property type="match status" value="1"/>
</dbReference>
<feature type="region of interest" description="Disordered" evidence="3">
    <location>
        <begin position="326"/>
        <end position="350"/>
    </location>
</feature>
<dbReference type="Proteomes" id="UP000013909">
    <property type="component" value="Unassembled WGS sequence"/>
</dbReference>
<feature type="domain" description="Gfo/Idh/MocA-like oxidoreductase N-terminal" evidence="4">
    <location>
        <begin position="2"/>
        <end position="121"/>
    </location>
</feature>
<evidence type="ECO:0000256" key="3">
    <source>
        <dbReference type="SAM" id="MobiDB-lite"/>
    </source>
</evidence>
<reference evidence="6 7" key="1">
    <citation type="submission" date="2013-02" db="EMBL/GenBank/DDBJ databases">
        <title>A novel strain isolated from Lonar lake, Maharashtra, India.</title>
        <authorList>
            <person name="Singh A."/>
        </authorList>
    </citation>
    <scope>NUCLEOTIDE SEQUENCE [LARGE SCALE GENOMIC DNA]</scope>
    <source>
        <strain evidence="6 7">AK24</strain>
    </source>
</reference>
<evidence type="ECO:0000313" key="6">
    <source>
        <dbReference type="EMBL" id="EON76184.1"/>
    </source>
</evidence>
<dbReference type="SUPFAM" id="SSF55347">
    <property type="entry name" value="Glyceraldehyde-3-phosphate dehydrogenase-like, C-terminal domain"/>
    <property type="match status" value="1"/>
</dbReference>
<dbReference type="InterPro" id="IPR000683">
    <property type="entry name" value="Gfo/Idh/MocA-like_OxRdtase_N"/>
</dbReference>
<dbReference type="OrthoDB" id="9815825at2"/>
<dbReference type="Pfam" id="PF01408">
    <property type="entry name" value="GFO_IDH_MocA"/>
    <property type="match status" value="1"/>
</dbReference>
<dbReference type="Gene3D" id="3.40.50.720">
    <property type="entry name" value="NAD(P)-binding Rossmann-like Domain"/>
    <property type="match status" value="1"/>
</dbReference>
<dbReference type="InterPro" id="IPR051317">
    <property type="entry name" value="Gfo/Idh/MocA_oxidoreduct"/>
</dbReference>
<evidence type="ECO:0000256" key="2">
    <source>
        <dbReference type="ARBA" id="ARBA00023002"/>
    </source>
</evidence>
<dbReference type="AlphaFoldDB" id="R7ZQA1"/>
<dbReference type="PANTHER" id="PTHR43708">
    <property type="entry name" value="CONSERVED EXPRESSED OXIDOREDUCTASE (EUROFUNG)"/>
    <property type="match status" value="1"/>
</dbReference>
<comment type="similarity">
    <text evidence="1">Belongs to the Gfo/Idh/MocA family.</text>
</comment>
<organism evidence="6 7">
    <name type="scientific">Lunatimonas lonarensis</name>
    <dbReference type="NCBI Taxonomy" id="1232681"/>
    <lineage>
        <taxon>Bacteria</taxon>
        <taxon>Pseudomonadati</taxon>
        <taxon>Bacteroidota</taxon>
        <taxon>Cytophagia</taxon>
        <taxon>Cytophagales</taxon>
        <taxon>Cyclobacteriaceae</taxon>
    </lineage>
</organism>
<dbReference type="GO" id="GO:0000166">
    <property type="term" value="F:nucleotide binding"/>
    <property type="evidence" value="ECO:0007669"/>
    <property type="project" value="InterPro"/>
</dbReference>
<dbReference type="InterPro" id="IPR055170">
    <property type="entry name" value="GFO_IDH_MocA-like_dom"/>
</dbReference>
<dbReference type="SUPFAM" id="SSF51735">
    <property type="entry name" value="NAD(P)-binding Rossmann-fold domains"/>
    <property type="match status" value="1"/>
</dbReference>
<feature type="domain" description="GFO/IDH/MocA-like oxidoreductase" evidence="5">
    <location>
        <begin position="132"/>
        <end position="264"/>
    </location>
</feature>
<dbReference type="STRING" id="1232681.ADIS_3312"/>
<sequence length="364" mass="41767">MMKIGIIGCGMIAEFGHIPAIQQVSGLQVYALYDNDFSRAVHLQHRFHVPHAYPTEEDFFTSDIDAVVICTPAPIHYKNVMDAAKHRKHVLCEKPLGMDEEEMLEMKRVMEEAGCMLFTGFNYRFSQSAKDIHRLVREKAIGEVRLLRLVYNWHLHGKWHWNEKGERVDSALRVGRMLEGGPMVDCGVHQIDLARWWLGSEVAWQHGIGVWLDNYEAPDHVYLHMAHECGAHTMVEVSFSYNTTSKEPRPHFQYELIGTDGVIRYNREEHSFEVRNSHGTQYLPWHPEKSFTGMYMELLKALQNGTPGELPTAEDGIKATRIAKAATDQAIRERDKPSKGCPSTKSRAEIGRLYPDEVPMDFYD</sequence>
<dbReference type="InterPro" id="IPR036291">
    <property type="entry name" value="NAD(P)-bd_dom_sf"/>
</dbReference>
<dbReference type="PANTHER" id="PTHR43708:SF5">
    <property type="entry name" value="CONSERVED EXPRESSED OXIDOREDUCTASE (EUROFUNG)-RELATED"/>
    <property type="match status" value="1"/>
</dbReference>